<dbReference type="AlphaFoldDB" id="A0A3M7RKM1"/>
<keyword evidence="3" id="KW-1185">Reference proteome</keyword>
<dbReference type="Proteomes" id="UP000276133">
    <property type="component" value="Unassembled WGS sequence"/>
</dbReference>
<sequence>MIDFVNSFSKAFRRILCIRENFKLLKKKHLVSQNFSNNIKLRIKKKFDSSGKKRKSYDDNEKMNLFS</sequence>
<comment type="caution">
    <text evidence="2">The sequence shown here is derived from an EMBL/GenBank/DDBJ whole genome shotgun (WGS) entry which is preliminary data.</text>
</comment>
<name>A0A3M7RKM1_BRAPC</name>
<feature type="region of interest" description="Disordered" evidence="1">
    <location>
        <begin position="47"/>
        <end position="67"/>
    </location>
</feature>
<evidence type="ECO:0000313" key="2">
    <source>
        <dbReference type="EMBL" id="RNA24102.1"/>
    </source>
</evidence>
<reference evidence="2 3" key="1">
    <citation type="journal article" date="2018" name="Sci. Rep.">
        <title>Genomic signatures of local adaptation to the degree of environmental predictability in rotifers.</title>
        <authorList>
            <person name="Franch-Gras L."/>
            <person name="Hahn C."/>
            <person name="Garcia-Roger E.M."/>
            <person name="Carmona M.J."/>
            <person name="Serra M."/>
            <person name="Gomez A."/>
        </authorList>
    </citation>
    <scope>NUCLEOTIDE SEQUENCE [LARGE SCALE GENOMIC DNA]</scope>
    <source>
        <strain evidence="2">HYR1</strain>
    </source>
</reference>
<proteinExistence type="predicted"/>
<accession>A0A3M7RKM1</accession>
<evidence type="ECO:0000256" key="1">
    <source>
        <dbReference type="SAM" id="MobiDB-lite"/>
    </source>
</evidence>
<evidence type="ECO:0000313" key="3">
    <source>
        <dbReference type="Proteomes" id="UP000276133"/>
    </source>
</evidence>
<protein>
    <submittedName>
        <fullName evidence="2">Uncharacterized protein</fullName>
    </submittedName>
</protein>
<gene>
    <name evidence="2" type="ORF">BpHYR1_008927</name>
</gene>
<dbReference type="EMBL" id="REGN01003168">
    <property type="protein sequence ID" value="RNA24102.1"/>
    <property type="molecule type" value="Genomic_DNA"/>
</dbReference>
<organism evidence="2 3">
    <name type="scientific">Brachionus plicatilis</name>
    <name type="common">Marine rotifer</name>
    <name type="synonym">Brachionus muelleri</name>
    <dbReference type="NCBI Taxonomy" id="10195"/>
    <lineage>
        <taxon>Eukaryota</taxon>
        <taxon>Metazoa</taxon>
        <taxon>Spiralia</taxon>
        <taxon>Gnathifera</taxon>
        <taxon>Rotifera</taxon>
        <taxon>Eurotatoria</taxon>
        <taxon>Monogononta</taxon>
        <taxon>Pseudotrocha</taxon>
        <taxon>Ploima</taxon>
        <taxon>Brachionidae</taxon>
        <taxon>Brachionus</taxon>
    </lineage>
</organism>